<keyword evidence="3" id="KW-1185">Reference proteome</keyword>
<organism evidence="2 3">
    <name type="scientific">Spirosoma endbachense</name>
    <dbReference type="NCBI Taxonomy" id="2666025"/>
    <lineage>
        <taxon>Bacteria</taxon>
        <taxon>Pseudomonadati</taxon>
        <taxon>Bacteroidota</taxon>
        <taxon>Cytophagia</taxon>
        <taxon>Cytophagales</taxon>
        <taxon>Cytophagaceae</taxon>
        <taxon>Spirosoma</taxon>
    </lineage>
</organism>
<evidence type="ECO:0000259" key="1">
    <source>
        <dbReference type="Pfam" id="PF12867"/>
    </source>
</evidence>
<dbReference type="Gene3D" id="1.20.120.450">
    <property type="entry name" value="dinb family like domain"/>
    <property type="match status" value="1"/>
</dbReference>
<evidence type="ECO:0000313" key="3">
    <source>
        <dbReference type="Proteomes" id="UP000464577"/>
    </source>
</evidence>
<dbReference type="Pfam" id="PF12867">
    <property type="entry name" value="DinB_2"/>
    <property type="match status" value="1"/>
</dbReference>
<dbReference type="InterPro" id="IPR024775">
    <property type="entry name" value="DinB-like"/>
</dbReference>
<sequence>MDNRKYPIGPFVIQETYSSDELAQIIHRIETIPAEYRRLVENLSPDDLAKTYREGSWTVQQLVHHVADIQLLHYLRMKKALTEPDYSEATMIDMNAWAGTADATTAPVDDSLLLFEGVHRRYAYLARSLDEKALAIRYSHPVRKIDFTQAQALAISIWHAEHHLAHIKLALSTI</sequence>
<accession>A0A6P1W4A5</accession>
<dbReference type="NCBIfam" id="NF009807">
    <property type="entry name" value="PRK13291.1"/>
    <property type="match status" value="1"/>
</dbReference>
<dbReference type="AlphaFoldDB" id="A0A6P1W4A5"/>
<reference evidence="2 3" key="1">
    <citation type="submission" date="2019-11" db="EMBL/GenBank/DDBJ databases">
        <title>Spirosoma endbachense sp. nov., isolated from a natural salt meadow.</title>
        <authorList>
            <person name="Rojas J."/>
            <person name="Ambika Manirajan B."/>
            <person name="Ratering S."/>
            <person name="Suarez C."/>
            <person name="Geissler-Plaum R."/>
            <person name="Schnell S."/>
        </authorList>
    </citation>
    <scope>NUCLEOTIDE SEQUENCE [LARGE SCALE GENOMIC DNA]</scope>
    <source>
        <strain evidence="2 3">I-24</strain>
    </source>
</reference>
<name>A0A6P1W4A5_9BACT</name>
<feature type="domain" description="DinB-like" evidence="1">
    <location>
        <begin position="29"/>
        <end position="167"/>
    </location>
</feature>
<dbReference type="EMBL" id="CP045997">
    <property type="protein sequence ID" value="QHV98770.1"/>
    <property type="molecule type" value="Genomic_DNA"/>
</dbReference>
<proteinExistence type="predicted"/>
<protein>
    <recommendedName>
        <fullName evidence="1">DinB-like domain-containing protein</fullName>
    </recommendedName>
</protein>
<dbReference type="Proteomes" id="UP000464577">
    <property type="component" value="Chromosome"/>
</dbReference>
<dbReference type="RefSeq" id="WP_162389179.1">
    <property type="nucleotide sequence ID" value="NZ_CP045997.1"/>
</dbReference>
<dbReference type="SUPFAM" id="SSF109854">
    <property type="entry name" value="DinB/YfiT-like putative metalloenzymes"/>
    <property type="match status" value="1"/>
</dbReference>
<dbReference type="KEGG" id="senf:GJR95_28860"/>
<gene>
    <name evidence="2" type="ORF">GJR95_28860</name>
</gene>
<dbReference type="InterPro" id="IPR034660">
    <property type="entry name" value="DinB/YfiT-like"/>
</dbReference>
<evidence type="ECO:0000313" key="2">
    <source>
        <dbReference type="EMBL" id="QHV98770.1"/>
    </source>
</evidence>